<evidence type="ECO:0000256" key="5">
    <source>
        <dbReference type="ARBA" id="ARBA00022519"/>
    </source>
</evidence>
<dbReference type="Proteomes" id="UP000249248">
    <property type="component" value="Unassembled WGS sequence"/>
</dbReference>
<accession>A0A2W1N6E4</accession>
<sequence>MKKPLLTWLIFLSSFASTAQNAFETSLEKYLDSLFIANEVDFMASKDDFFAYSKSNYKKVTSIKDFAIYAEHKIKTKEKSFEKEDLKSYKKFYYLGIVAKNNSEALENKLYDLVQQYNLWDSINIVTKAYFTLHELNYWGYNTYKPHKIGCTVKNLYAYTQANNMMDKLALFLLADKICKANYFVNPSYTCESKCAKLAVKMDMDSRNAYPVDSTDIFEPAQFINGNDALNSYINKNLFYPEKAFGQNGIVYISFVITEIGEVTNVQVVKSPSEFLSKESIRLVQSFPKWKPAQKNGQSTPMKMTLPIQFKL</sequence>
<keyword evidence="4" id="KW-1003">Cell membrane</keyword>
<keyword evidence="8" id="KW-1133">Transmembrane helix</keyword>
<dbReference type="EMBL" id="QKSB01000001">
    <property type="protein sequence ID" value="PZE18701.1"/>
    <property type="molecule type" value="Genomic_DNA"/>
</dbReference>
<dbReference type="GO" id="GO:0031992">
    <property type="term" value="F:energy transducer activity"/>
    <property type="evidence" value="ECO:0007669"/>
    <property type="project" value="TreeGrafter"/>
</dbReference>
<evidence type="ECO:0000313" key="13">
    <source>
        <dbReference type="Proteomes" id="UP000249248"/>
    </source>
</evidence>
<comment type="caution">
    <text evidence="12">The sequence shown here is derived from an EMBL/GenBank/DDBJ whole genome shotgun (WGS) entry which is preliminary data.</text>
</comment>
<dbReference type="PANTHER" id="PTHR33446:SF2">
    <property type="entry name" value="PROTEIN TONB"/>
    <property type="match status" value="1"/>
</dbReference>
<dbReference type="OrthoDB" id="1095452at2"/>
<keyword evidence="13" id="KW-1185">Reference proteome</keyword>
<dbReference type="RefSeq" id="WP_111061602.1">
    <property type="nucleotide sequence ID" value="NZ_JBHUCU010000007.1"/>
</dbReference>
<evidence type="ECO:0000256" key="6">
    <source>
        <dbReference type="ARBA" id="ARBA00022692"/>
    </source>
</evidence>
<dbReference type="InterPro" id="IPR037682">
    <property type="entry name" value="TonB_C"/>
</dbReference>
<dbReference type="Gene3D" id="3.30.1150.10">
    <property type="match status" value="1"/>
</dbReference>
<evidence type="ECO:0000256" key="1">
    <source>
        <dbReference type="ARBA" id="ARBA00004383"/>
    </source>
</evidence>
<comment type="subcellular location">
    <subcellularLocation>
        <location evidence="1">Cell inner membrane</location>
        <topology evidence="1">Single-pass membrane protein</topology>
        <orientation evidence="1">Periplasmic side</orientation>
    </subcellularLocation>
</comment>
<keyword evidence="3" id="KW-0813">Transport</keyword>
<proteinExistence type="inferred from homology"/>
<dbReference type="GO" id="GO:0055085">
    <property type="term" value="P:transmembrane transport"/>
    <property type="evidence" value="ECO:0007669"/>
    <property type="project" value="InterPro"/>
</dbReference>
<evidence type="ECO:0000259" key="11">
    <source>
        <dbReference type="PROSITE" id="PS52015"/>
    </source>
</evidence>
<reference evidence="12 13" key="1">
    <citation type="submission" date="2018-06" db="EMBL/GenBank/DDBJ databases">
        <title>The draft genome sequence of Crocinitomix sp. SM1701.</title>
        <authorList>
            <person name="Zhang X."/>
        </authorList>
    </citation>
    <scope>NUCLEOTIDE SEQUENCE [LARGE SCALE GENOMIC DNA]</scope>
    <source>
        <strain evidence="12 13">SM1701</strain>
    </source>
</reference>
<comment type="similarity">
    <text evidence="2">Belongs to the TonB family.</text>
</comment>
<organism evidence="12 13">
    <name type="scientific">Putridiphycobacter roseus</name>
    <dbReference type="NCBI Taxonomy" id="2219161"/>
    <lineage>
        <taxon>Bacteria</taxon>
        <taxon>Pseudomonadati</taxon>
        <taxon>Bacteroidota</taxon>
        <taxon>Flavobacteriia</taxon>
        <taxon>Flavobacteriales</taxon>
        <taxon>Crocinitomicaceae</taxon>
        <taxon>Putridiphycobacter</taxon>
    </lineage>
</organism>
<keyword evidence="5" id="KW-0997">Cell inner membrane</keyword>
<evidence type="ECO:0000256" key="8">
    <source>
        <dbReference type="ARBA" id="ARBA00022989"/>
    </source>
</evidence>
<feature type="chain" id="PRO_5016165029" description="TonB C-terminal domain-containing protein" evidence="10">
    <location>
        <begin position="20"/>
        <end position="312"/>
    </location>
</feature>
<dbReference type="SUPFAM" id="SSF74653">
    <property type="entry name" value="TolA/TonB C-terminal domain"/>
    <property type="match status" value="1"/>
</dbReference>
<dbReference type="GO" id="GO:0098797">
    <property type="term" value="C:plasma membrane protein complex"/>
    <property type="evidence" value="ECO:0007669"/>
    <property type="project" value="TreeGrafter"/>
</dbReference>
<dbReference type="AlphaFoldDB" id="A0A2W1N6E4"/>
<dbReference type="InterPro" id="IPR006260">
    <property type="entry name" value="TonB/TolA_C"/>
</dbReference>
<dbReference type="InterPro" id="IPR051045">
    <property type="entry name" value="TonB-dependent_transducer"/>
</dbReference>
<name>A0A2W1N6E4_9FLAO</name>
<protein>
    <recommendedName>
        <fullName evidence="11">TonB C-terminal domain-containing protein</fullName>
    </recommendedName>
</protein>
<keyword evidence="7" id="KW-0653">Protein transport</keyword>
<evidence type="ECO:0000256" key="9">
    <source>
        <dbReference type="ARBA" id="ARBA00023136"/>
    </source>
</evidence>
<keyword evidence="6" id="KW-0812">Transmembrane</keyword>
<gene>
    <name evidence="12" type="ORF">DNU06_02410</name>
</gene>
<evidence type="ECO:0000256" key="2">
    <source>
        <dbReference type="ARBA" id="ARBA00006555"/>
    </source>
</evidence>
<keyword evidence="9" id="KW-0472">Membrane</keyword>
<dbReference type="Pfam" id="PF03544">
    <property type="entry name" value="TonB_C"/>
    <property type="match status" value="1"/>
</dbReference>
<keyword evidence="10" id="KW-0732">Signal</keyword>
<evidence type="ECO:0000256" key="4">
    <source>
        <dbReference type="ARBA" id="ARBA00022475"/>
    </source>
</evidence>
<dbReference type="PROSITE" id="PS52015">
    <property type="entry name" value="TONB_CTD"/>
    <property type="match status" value="1"/>
</dbReference>
<feature type="domain" description="TonB C-terminal" evidence="11">
    <location>
        <begin position="225"/>
        <end position="312"/>
    </location>
</feature>
<feature type="signal peptide" evidence="10">
    <location>
        <begin position="1"/>
        <end position="19"/>
    </location>
</feature>
<evidence type="ECO:0000313" key="12">
    <source>
        <dbReference type="EMBL" id="PZE18701.1"/>
    </source>
</evidence>
<dbReference type="PANTHER" id="PTHR33446">
    <property type="entry name" value="PROTEIN TONB-RELATED"/>
    <property type="match status" value="1"/>
</dbReference>
<dbReference type="NCBIfam" id="TIGR01352">
    <property type="entry name" value="tonB_Cterm"/>
    <property type="match status" value="1"/>
</dbReference>
<evidence type="ECO:0000256" key="7">
    <source>
        <dbReference type="ARBA" id="ARBA00022927"/>
    </source>
</evidence>
<evidence type="ECO:0000256" key="3">
    <source>
        <dbReference type="ARBA" id="ARBA00022448"/>
    </source>
</evidence>
<dbReference type="GO" id="GO:0015031">
    <property type="term" value="P:protein transport"/>
    <property type="evidence" value="ECO:0007669"/>
    <property type="project" value="UniProtKB-KW"/>
</dbReference>
<evidence type="ECO:0000256" key="10">
    <source>
        <dbReference type="SAM" id="SignalP"/>
    </source>
</evidence>